<dbReference type="InterPro" id="IPR025533">
    <property type="entry name" value="DUF4419"/>
</dbReference>
<protein>
    <submittedName>
        <fullName evidence="1">DUF4419 superfamily protein</fullName>
    </submittedName>
</protein>
<dbReference type="PANTHER" id="PTHR31252:SF11">
    <property type="entry name" value="DUF4419 DOMAIN-CONTAINING PROTEIN"/>
    <property type="match status" value="1"/>
</dbReference>
<sequence length="448" mass="53259">MPKIILNDKLKNKNIMDEYVDLYYDNIRYYFEYPQIIKKNFPNSLIDMMYYAWTNHLGVSIRPDDLWIQILSQFALHVNMNNDYYKKYFTKSTESSKTIIKIKYPDTYTIETVPIDHFINKIIEQISENLPNSELINNLECNFTTSNNITKLVGKITLMYLVEKHYSYYMIFGCGIPYIDLEGTLEDWVNLQDKIKLIEDIADNSIKLWCKDLLNITNKIIETFNDLDSASKFWKTFFYEEICGSGSQTCAQGWITYLFIYDKSQKKLERYSNKTGEYGLKGIVFWDDFCECMTKVEFECFSDTMEKYHINSGIIGFIKDKNNTLKLNMGFYVYKQTYREWTFNDEDINSSQIVFSIENYYKIKYNNKHLHELHRPKITIKSRNDIGDQLEIYAHNSIFYYVYRSKSKKNSCYSSEGYFSRGKFIELNNALSILEYGTGSRKNSIRIY</sequence>
<reference evidence="1" key="1">
    <citation type="submission" date="2019-07" db="EMBL/GenBank/DDBJ databases">
        <title>The discovery of a new lineage B mimivirus raises questions about particles surface fibrils.</title>
        <authorList>
            <person name="Silva L.K.S."/>
            <person name="Rodrigues R.A.L."/>
            <person name="Andrade A.C.S.P."/>
            <person name="Hikida H."/>
            <person name="Andreani J."/>
            <person name="Levasseur A."/>
            <person name="La Scola B."/>
            <person name="Abrahao J.S."/>
        </authorList>
    </citation>
    <scope>NUCLEOTIDE SEQUENCE</scope>
    <source>
        <strain evidence="1">B60</strain>
    </source>
</reference>
<name>A0A6G6AC64_9VIRU</name>
<accession>A0A6G6AC64</accession>
<organism evidence="1">
    <name type="scientific">Borely moumouvirus</name>
    <dbReference type="NCBI Taxonomy" id="2712067"/>
    <lineage>
        <taxon>Viruses</taxon>
        <taxon>Varidnaviria</taxon>
        <taxon>Bamfordvirae</taxon>
        <taxon>Nucleocytoviricota</taxon>
        <taxon>Megaviricetes</taxon>
        <taxon>Imitervirales</taxon>
        <taxon>Mimiviridae</taxon>
        <taxon>Megamimivirinae</taxon>
        <taxon>Moumouvirus</taxon>
    </lineage>
</organism>
<dbReference type="PANTHER" id="PTHR31252">
    <property type="entry name" value="DUF4419 DOMAIN-CONTAINING PROTEIN"/>
    <property type="match status" value="1"/>
</dbReference>
<evidence type="ECO:0000313" key="1">
    <source>
        <dbReference type="EMBL" id="QID06435.1"/>
    </source>
</evidence>
<proteinExistence type="predicted"/>
<dbReference type="Pfam" id="PF14388">
    <property type="entry name" value="DUF4419"/>
    <property type="match status" value="1"/>
</dbReference>
<dbReference type="EMBL" id="MN175499">
    <property type="protein sequence ID" value="QID06435.1"/>
    <property type="molecule type" value="Genomic_DNA"/>
</dbReference>